<evidence type="ECO:0000256" key="3">
    <source>
        <dbReference type="ARBA" id="ARBA00004496"/>
    </source>
</evidence>
<evidence type="ECO:0000256" key="9">
    <source>
        <dbReference type="ARBA" id="ARBA00022741"/>
    </source>
</evidence>
<evidence type="ECO:0000256" key="10">
    <source>
        <dbReference type="ARBA" id="ARBA00022777"/>
    </source>
</evidence>
<dbReference type="Gene3D" id="3.30.420.40">
    <property type="match status" value="2"/>
</dbReference>
<comment type="pathway">
    <text evidence="4 16">Cofactor biosynthesis; coenzyme A biosynthesis; CoA from (R)-pantothenate: step 1/5.</text>
</comment>
<reference evidence="18" key="1">
    <citation type="submission" date="2010-08" db="EMBL/GenBank/DDBJ databases">
        <title>Genome sequence of Parvularcula bermudensis HTCC2503.</title>
        <authorList>
            <person name="Kang D.-M."/>
            <person name="Oh H.-M."/>
            <person name="Cho J.-C."/>
        </authorList>
    </citation>
    <scope>NUCLEOTIDE SEQUENCE [LARGE SCALE GENOMIC DNA]</scope>
    <source>
        <strain evidence="18">ATCC BAA-594 / HTCC2503 / KCTC 12087</strain>
    </source>
</reference>
<evidence type="ECO:0000256" key="5">
    <source>
        <dbReference type="ARBA" id="ARBA00011738"/>
    </source>
</evidence>
<evidence type="ECO:0000256" key="1">
    <source>
        <dbReference type="ARBA" id="ARBA00001206"/>
    </source>
</evidence>
<feature type="binding site" evidence="16">
    <location>
        <begin position="108"/>
        <end position="111"/>
    </location>
    <ligand>
        <name>substrate</name>
    </ligand>
</feature>
<dbReference type="Pfam" id="PF03309">
    <property type="entry name" value="Pan_kinase"/>
    <property type="match status" value="1"/>
</dbReference>
<dbReference type="EMBL" id="CP002156">
    <property type="protein sequence ID" value="ADM10402.1"/>
    <property type="molecule type" value="Genomic_DNA"/>
</dbReference>
<dbReference type="SUPFAM" id="SSF53067">
    <property type="entry name" value="Actin-like ATPase domain"/>
    <property type="match status" value="2"/>
</dbReference>
<comment type="subcellular location">
    <subcellularLocation>
        <location evidence="3 16">Cytoplasm</location>
    </subcellularLocation>
</comment>
<feature type="binding site" evidence="16">
    <location>
        <position position="130"/>
    </location>
    <ligand>
        <name>K(+)</name>
        <dbReference type="ChEBI" id="CHEBI:29103"/>
    </ligand>
</feature>
<keyword evidence="10 16" id="KW-0418">Kinase</keyword>
<dbReference type="Proteomes" id="UP000001302">
    <property type="component" value="Chromosome"/>
</dbReference>
<comment type="catalytic activity">
    <reaction evidence="1 16">
        <text>(R)-pantothenate + ATP = (R)-4'-phosphopantothenate + ADP + H(+)</text>
        <dbReference type="Rhea" id="RHEA:16373"/>
        <dbReference type="ChEBI" id="CHEBI:10986"/>
        <dbReference type="ChEBI" id="CHEBI:15378"/>
        <dbReference type="ChEBI" id="CHEBI:29032"/>
        <dbReference type="ChEBI" id="CHEBI:30616"/>
        <dbReference type="ChEBI" id="CHEBI:456216"/>
        <dbReference type="EC" id="2.7.1.33"/>
    </reaction>
</comment>
<dbReference type="EC" id="2.7.1.33" evidence="6 16"/>
<dbReference type="KEGG" id="pbr:PB2503_11789"/>
<keyword evidence="13 16" id="KW-0173">Coenzyme A biosynthesis</keyword>
<reference evidence="17 18" key="2">
    <citation type="journal article" date="2011" name="J. Bacteriol.">
        <title>Complete genome sequence of strain HTCC2503T of Parvularcula bermudensis, the type species of the order "Parvularculales" in the class Alphaproteobacteria.</title>
        <authorList>
            <person name="Oh H.M."/>
            <person name="Kang I."/>
            <person name="Vergin K.L."/>
            <person name="Kang D."/>
            <person name="Rhee K.H."/>
            <person name="Giovannoni S.J."/>
            <person name="Cho J.C."/>
        </authorList>
    </citation>
    <scope>NUCLEOTIDE SEQUENCE [LARGE SCALE GENOMIC DNA]</scope>
    <source>
        <strain evidence="18">ATCC BAA-594 / HTCC2503 / KCTC 12087</strain>
    </source>
</reference>
<comment type="function">
    <text evidence="16">Catalyzes the phosphorylation of pantothenate (Pan), the first step in CoA biosynthesis.</text>
</comment>
<comment type="subunit">
    <text evidence="5 16">Homodimer.</text>
</comment>
<evidence type="ECO:0000256" key="11">
    <source>
        <dbReference type="ARBA" id="ARBA00022840"/>
    </source>
</evidence>
<dbReference type="GO" id="GO:0005737">
    <property type="term" value="C:cytoplasm"/>
    <property type="evidence" value="ECO:0007669"/>
    <property type="project" value="UniProtKB-SubCell"/>
</dbReference>
<keyword evidence="18" id="KW-1185">Reference proteome</keyword>
<evidence type="ECO:0000256" key="12">
    <source>
        <dbReference type="ARBA" id="ARBA00022958"/>
    </source>
</evidence>
<evidence type="ECO:0000256" key="8">
    <source>
        <dbReference type="ARBA" id="ARBA00022679"/>
    </source>
</evidence>
<dbReference type="STRING" id="314260.PB2503_11789"/>
<feature type="binding site" evidence="16">
    <location>
        <position position="185"/>
    </location>
    <ligand>
        <name>substrate</name>
    </ligand>
</feature>
<dbReference type="AlphaFoldDB" id="E0TDV3"/>
<evidence type="ECO:0000256" key="2">
    <source>
        <dbReference type="ARBA" id="ARBA00001958"/>
    </source>
</evidence>
<dbReference type="HAMAP" id="MF_01274">
    <property type="entry name" value="Pantothen_kinase_3"/>
    <property type="match status" value="1"/>
</dbReference>
<dbReference type="NCBIfam" id="NF009848">
    <property type="entry name" value="PRK13318.1-6"/>
    <property type="match status" value="1"/>
</dbReference>
<dbReference type="RefSeq" id="WP_013301376.1">
    <property type="nucleotide sequence ID" value="NC_014414.1"/>
</dbReference>
<evidence type="ECO:0000313" key="18">
    <source>
        <dbReference type="Proteomes" id="UP000001302"/>
    </source>
</evidence>
<dbReference type="CDD" id="cd24015">
    <property type="entry name" value="ASKHA_NBD_PanK-III"/>
    <property type="match status" value="1"/>
</dbReference>
<dbReference type="GO" id="GO:0005524">
    <property type="term" value="F:ATP binding"/>
    <property type="evidence" value="ECO:0007669"/>
    <property type="project" value="UniProtKB-UniRule"/>
</dbReference>
<evidence type="ECO:0000256" key="15">
    <source>
        <dbReference type="ARBA" id="ARBA00040883"/>
    </source>
</evidence>
<keyword evidence="11 16" id="KW-0067">ATP-binding</keyword>
<keyword evidence="9 16" id="KW-0547">Nucleotide-binding</keyword>
<keyword evidence="12 16" id="KW-0630">Potassium</keyword>
<dbReference type="OrthoDB" id="9804707at2"/>
<feature type="binding site" evidence="16">
    <location>
        <begin position="6"/>
        <end position="13"/>
    </location>
    <ligand>
        <name>ATP</name>
        <dbReference type="ChEBI" id="CHEBI:30616"/>
    </ligand>
</feature>
<comment type="caution">
    <text evidence="16">Lacks conserved residue(s) required for the propagation of feature annotation.</text>
</comment>
<feature type="binding site" evidence="16">
    <location>
        <position position="133"/>
    </location>
    <ligand>
        <name>ATP</name>
        <dbReference type="ChEBI" id="CHEBI:30616"/>
    </ligand>
</feature>
<dbReference type="PANTHER" id="PTHR34265">
    <property type="entry name" value="TYPE III PANTOTHENATE KINASE"/>
    <property type="match status" value="1"/>
</dbReference>
<feature type="active site" description="Proton acceptor" evidence="16">
    <location>
        <position position="110"/>
    </location>
</feature>
<dbReference type="HOGENOM" id="CLU_066627_1_0_5"/>
<organism evidence="17 18">
    <name type="scientific">Parvularcula bermudensis (strain ATCC BAA-594 / HTCC2503 / KCTC 12087)</name>
    <dbReference type="NCBI Taxonomy" id="314260"/>
    <lineage>
        <taxon>Bacteria</taxon>
        <taxon>Pseudomonadati</taxon>
        <taxon>Pseudomonadota</taxon>
        <taxon>Alphaproteobacteria</taxon>
        <taxon>Parvularculales</taxon>
        <taxon>Parvularculaceae</taxon>
        <taxon>Parvularcula</taxon>
    </lineage>
</organism>
<evidence type="ECO:0000256" key="13">
    <source>
        <dbReference type="ARBA" id="ARBA00022993"/>
    </source>
</evidence>
<keyword evidence="16" id="KW-0479">Metal-binding</keyword>
<evidence type="ECO:0000313" key="17">
    <source>
        <dbReference type="EMBL" id="ADM10402.1"/>
    </source>
</evidence>
<protein>
    <recommendedName>
        <fullName evidence="15 16">Type III pantothenate kinase</fullName>
        <ecNumber evidence="6 16">2.7.1.33</ecNumber>
    </recommendedName>
    <alternativeName>
        <fullName evidence="16">PanK-III</fullName>
    </alternativeName>
    <alternativeName>
        <fullName evidence="16">Pantothenic acid kinase</fullName>
    </alternativeName>
</protein>
<dbReference type="GO" id="GO:0046872">
    <property type="term" value="F:metal ion binding"/>
    <property type="evidence" value="ECO:0007669"/>
    <property type="project" value="UniProtKB-KW"/>
</dbReference>
<evidence type="ECO:0000256" key="6">
    <source>
        <dbReference type="ARBA" id="ARBA00012102"/>
    </source>
</evidence>
<dbReference type="eggNOG" id="COG1521">
    <property type="taxonomic scope" value="Bacteria"/>
</dbReference>
<evidence type="ECO:0000256" key="7">
    <source>
        <dbReference type="ARBA" id="ARBA00022490"/>
    </source>
</evidence>
<sequence>MLLAVDIGNTNTVFAMIEGTTTVGRWRASASVGWTADEYAVWLSQIFRIEGAFSLDDVTDCIVCCVVPHALHNVQTFSRRYVGKEALVVMETTVPGIEVLIDRPAEVGADRLANAVGAFVTYGGPTVVVDSGTATNFDLISEKGDFLGGIIAPGIHLSMQALYNAAARLPRVGIERPAKVIGTNTVGAMQSGVFWGYVDLIDGMVRRIEKEYGQELTVVATGGVSSLFSSAAETIDHYDADLTISGLKEIARRMMEGEPLGNAPSQKTGVKG</sequence>
<dbReference type="GO" id="GO:0004594">
    <property type="term" value="F:pantothenate kinase activity"/>
    <property type="evidence" value="ECO:0007669"/>
    <property type="project" value="UniProtKB-UniRule"/>
</dbReference>
<dbReference type="InterPro" id="IPR043129">
    <property type="entry name" value="ATPase_NBD"/>
</dbReference>
<dbReference type="UniPathway" id="UPA00241">
    <property type="reaction ID" value="UER00352"/>
</dbReference>
<keyword evidence="8 16" id="KW-0808">Transferase</keyword>
<evidence type="ECO:0000256" key="4">
    <source>
        <dbReference type="ARBA" id="ARBA00005225"/>
    </source>
</evidence>
<name>E0TDV3_PARBH</name>
<dbReference type="PANTHER" id="PTHR34265:SF1">
    <property type="entry name" value="TYPE III PANTOTHENATE KINASE"/>
    <property type="match status" value="1"/>
</dbReference>
<evidence type="ECO:0000256" key="14">
    <source>
        <dbReference type="ARBA" id="ARBA00038036"/>
    </source>
</evidence>
<comment type="cofactor">
    <cofactor evidence="2">
        <name>K(+)</name>
        <dbReference type="ChEBI" id="CHEBI:29103"/>
    </cofactor>
</comment>
<dbReference type="NCBIfam" id="TIGR00671">
    <property type="entry name" value="baf"/>
    <property type="match status" value="1"/>
</dbReference>
<comment type="cofactor">
    <cofactor evidence="16">
        <name>NH4(+)</name>
        <dbReference type="ChEBI" id="CHEBI:28938"/>
    </cofactor>
    <cofactor evidence="16">
        <name>K(+)</name>
        <dbReference type="ChEBI" id="CHEBI:29103"/>
    </cofactor>
    <text evidence="16">A monovalent cation. Ammonium or potassium.</text>
</comment>
<dbReference type="NCBIfam" id="NF009844">
    <property type="entry name" value="PRK13318.1-2"/>
    <property type="match status" value="1"/>
</dbReference>
<evidence type="ECO:0000256" key="16">
    <source>
        <dbReference type="HAMAP-Rule" id="MF_01274"/>
    </source>
</evidence>
<accession>E0TDV3</accession>
<comment type="similarity">
    <text evidence="14 16">Belongs to the type III pantothenate kinase family.</text>
</comment>
<proteinExistence type="inferred from homology"/>
<keyword evidence="7 16" id="KW-0963">Cytoplasm</keyword>
<dbReference type="InterPro" id="IPR004619">
    <property type="entry name" value="Type_III_PanK"/>
</dbReference>
<gene>
    <name evidence="16" type="primary">coaX</name>
    <name evidence="17" type="ordered locus">PB2503_11789</name>
</gene>
<dbReference type="NCBIfam" id="NF009855">
    <property type="entry name" value="PRK13321.1"/>
    <property type="match status" value="1"/>
</dbReference>
<dbReference type="GO" id="GO:0015937">
    <property type="term" value="P:coenzyme A biosynthetic process"/>
    <property type="evidence" value="ECO:0007669"/>
    <property type="project" value="UniProtKB-UniRule"/>
</dbReference>